<proteinExistence type="evidence at transcript level"/>
<dbReference type="AlphaFoldDB" id="T1P485"/>
<dbReference type="InterPro" id="IPR009003">
    <property type="entry name" value="Peptidase_S1_PA"/>
</dbReference>
<dbReference type="Pfam" id="PF00089">
    <property type="entry name" value="Trypsin"/>
    <property type="match status" value="1"/>
</dbReference>
<dbReference type="PROSITE" id="PS00134">
    <property type="entry name" value="TRYPSIN_HIS"/>
    <property type="match status" value="1"/>
</dbReference>
<dbReference type="PROSITE" id="PS50240">
    <property type="entry name" value="TRYPSIN_DOM"/>
    <property type="match status" value="1"/>
</dbReference>
<dbReference type="PANTHER" id="PTHR24260:SF136">
    <property type="entry name" value="GH08193P-RELATED"/>
    <property type="match status" value="1"/>
</dbReference>
<feature type="domain" description="Peptidase S1" evidence="1">
    <location>
        <begin position="1"/>
        <end position="135"/>
    </location>
</feature>
<keyword evidence="2" id="KW-0645">Protease</keyword>
<dbReference type="InterPro" id="IPR018114">
    <property type="entry name" value="TRYPSIN_HIS"/>
</dbReference>
<reference evidence="2" key="1">
    <citation type="submission" date="2011-08" db="EMBL/GenBank/DDBJ databases">
        <authorList>
            <person name="Kim B.-M."/>
            <person name="Rhee J.-S."/>
            <person name="Lee J.-S."/>
        </authorList>
    </citation>
    <scope>NUCLEOTIDE SEQUENCE</scope>
</reference>
<keyword evidence="2" id="KW-0378">Hydrolase</keyword>
<name>T1P485_TIGJA</name>
<dbReference type="GO" id="GO:0004252">
    <property type="term" value="F:serine-type endopeptidase activity"/>
    <property type="evidence" value="ECO:0007669"/>
    <property type="project" value="InterPro"/>
</dbReference>
<dbReference type="SUPFAM" id="SSF50494">
    <property type="entry name" value="Trypsin-like serine proteases"/>
    <property type="match status" value="1"/>
</dbReference>
<dbReference type="Gene3D" id="2.40.10.10">
    <property type="entry name" value="Trypsin-like serine proteases"/>
    <property type="match status" value="2"/>
</dbReference>
<dbReference type="GO" id="GO:0006508">
    <property type="term" value="P:proteolysis"/>
    <property type="evidence" value="ECO:0007669"/>
    <property type="project" value="UniProtKB-KW"/>
</dbReference>
<sequence length="135" mass="15253">KFYVITAAHCHGQTRIEQIKQVVLGEYNIDKDPDCFDCPKVQRFNIKPEDVIVHKDWNDERIFDGNDIALIRLPRPAKTFDEDLDEPVLPACLPILKSGQPTKEYISIGWGQIGQTLSSTNFAQFGAAVAVLRKL</sequence>
<accession>T1P485</accession>
<organism evidence="2">
    <name type="scientific">Tigriopus japonicus</name>
    <name type="common">Copepod</name>
    <dbReference type="NCBI Taxonomy" id="158387"/>
    <lineage>
        <taxon>Eukaryota</taxon>
        <taxon>Metazoa</taxon>
        <taxon>Ecdysozoa</taxon>
        <taxon>Arthropoda</taxon>
        <taxon>Crustacea</taxon>
        <taxon>Multicrustacea</taxon>
        <taxon>Hexanauplia</taxon>
        <taxon>Copepoda</taxon>
        <taxon>Harpacticoida</taxon>
        <taxon>Harpacticidae</taxon>
        <taxon>Tigriopus</taxon>
    </lineage>
</organism>
<dbReference type="PANTHER" id="PTHR24260">
    <property type="match status" value="1"/>
</dbReference>
<dbReference type="InterPro" id="IPR001254">
    <property type="entry name" value="Trypsin_dom"/>
</dbReference>
<dbReference type="InterPro" id="IPR051333">
    <property type="entry name" value="CLIP_Serine_Protease"/>
</dbReference>
<feature type="non-terminal residue" evidence="2">
    <location>
        <position position="135"/>
    </location>
</feature>
<protein>
    <submittedName>
        <fullName evidence="2">Serine protease</fullName>
    </submittedName>
</protein>
<feature type="non-terminal residue" evidence="2">
    <location>
        <position position="1"/>
    </location>
</feature>
<dbReference type="EMBL" id="JN633981">
    <property type="protein sequence ID" value="AEQ34964.1"/>
    <property type="molecule type" value="mRNA"/>
</dbReference>
<evidence type="ECO:0000259" key="1">
    <source>
        <dbReference type="PROSITE" id="PS50240"/>
    </source>
</evidence>
<dbReference type="InterPro" id="IPR043504">
    <property type="entry name" value="Peptidase_S1_PA_chymotrypsin"/>
</dbReference>
<evidence type="ECO:0000313" key="2">
    <source>
        <dbReference type="EMBL" id="AEQ34964.1"/>
    </source>
</evidence>